<evidence type="ECO:0000259" key="1">
    <source>
        <dbReference type="Pfam" id="PF13649"/>
    </source>
</evidence>
<dbReference type="Gene3D" id="3.40.50.150">
    <property type="entry name" value="Vaccinia Virus protein VP39"/>
    <property type="match status" value="1"/>
</dbReference>
<dbReference type="RefSeq" id="WP_076322888.1">
    <property type="nucleotide sequence ID" value="NZ_MRTF01000004.1"/>
</dbReference>
<dbReference type="PANTHER" id="PTHR43460">
    <property type="entry name" value="METHYLTRANSFERASE"/>
    <property type="match status" value="1"/>
</dbReference>
<gene>
    <name evidence="2" type="ORF">BK123_13360</name>
</gene>
<dbReference type="GO" id="GO:0032259">
    <property type="term" value="P:methylation"/>
    <property type="evidence" value="ECO:0007669"/>
    <property type="project" value="UniProtKB-KW"/>
</dbReference>
<organism evidence="2 3">
    <name type="scientific">Paenibacillus lautus</name>
    <name type="common">Bacillus lautus</name>
    <dbReference type="NCBI Taxonomy" id="1401"/>
    <lineage>
        <taxon>Bacteria</taxon>
        <taxon>Bacillati</taxon>
        <taxon>Bacillota</taxon>
        <taxon>Bacilli</taxon>
        <taxon>Bacillales</taxon>
        <taxon>Paenibacillaceae</taxon>
        <taxon>Paenibacillus</taxon>
    </lineage>
</organism>
<dbReference type="STRING" id="1401.BK123_13360"/>
<dbReference type="CDD" id="cd02440">
    <property type="entry name" value="AdoMet_MTases"/>
    <property type="match status" value="1"/>
</dbReference>
<dbReference type="Pfam" id="PF13649">
    <property type="entry name" value="Methyltransf_25"/>
    <property type="match status" value="1"/>
</dbReference>
<dbReference type="AlphaFoldDB" id="A0A1R1B2J5"/>
<feature type="domain" description="Methyltransferase" evidence="1">
    <location>
        <begin position="49"/>
        <end position="133"/>
    </location>
</feature>
<accession>A0A1R1B2J5</accession>
<dbReference type="InterPro" id="IPR041698">
    <property type="entry name" value="Methyltransf_25"/>
</dbReference>
<dbReference type="GO" id="GO:0008168">
    <property type="term" value="F:methyltransferase activity"/>
    <property type="evidence" value="ECO:0007669"/>
    <property type="project" value="UniProtKB-KW"/>
</dbReference>
<sequence>MNSQEYKQFYDIVGALNGWDFSQVRCISEGVKWDFYDQVGKCCKPSDVVLDIGTGGGESLFSIADKAALLVGIDLSHAMIETARRNKRNVSASNVRLMQMDAEALQFPLAFFNLISCKHSPFRASEVARVLEEDGVFLTQQVRECDKANLAQAFGRGQSSREDGALKDQYTKELRLAGFGDIQYAEYDAVEYYEREEDLIFLLKHTPIIPGFGQEELDFRILQQFIRDHRTDRGIRTNSARFMIVARK</sequence>
<dbReference type="OrthoDB" id="9795864at2"/>
<comment type="caution">
    <text evidence="2">The sequence shown here is derived from an EMBL/GenBank/DDBJ whole genome shotgun (WGS) entry which is preliminary data.</text>
</comment>
<evidence type="ECO:0000313" key="3">
    <source>
        <dbReference type="Proteomes" id="UP000187074"/>
    </source>
</evidence>
<dbReference type="Proteomes" id="UP000187074">
    <property type="component" value="Unassembled WGS sequence"/>
</dbReference>
<protein>
    <submittedName>
        <fullName evidence="2">SAM-dependent methyltransferase</fullName>
    </submittedName>
</protein>
<reference evidence="2 3" key="1">
    <citation type="submission" date="2016-11" db="EMBL/GenBank/DDBJ databases">
        <title>Paenibacillus species isolates.</title>
        <authorList>
            <person name="Beno S.M."/>
        </authorList>
    </citation>
    <scope>NUCLEOTIDE SEQUENCE [LARGE SCALE GENOMIC DNA]</scope>
    <source>
        <strain evidence="2 3">FSL F4-0100</strain>
    </source>
</reference>
<dbReference type="SUPFAM" id="SSF53335">
    <property type="entry name" value="S-adenosyl-L-methionine-dependent methyltransferases"/>
    <property type="match status" value="1"/>
</dbReference>
<dbReference type="InterPro" id="IPR029063">
    <property type="entry name" value="SAM-dependent_MTases_sf"/>
</dbReference>
<name>A0A1R1B2J5_PAELA</name>
<keyword evidence="2" id="KW-0808">Transferase</keyword>
<proteinExistence type="predicted"/>
<dbReference type="InterPro" id="IPR052939">
    <property type="entry name" value="23S_rRNA_MeTrnsfrase_RlmA"/>
</dbReference>
<dbReference type="EMBL" id="MRTF01000004">
    <property type="protein sequence ID" value="OME92861.1"/>
    <property type="molecule type" value="Genomic_DNA"/>
</dbReference>
<dbReference type="PANTHER" id="PTHR43460:SF1">
    <property type="entry name" value="METHYLTRANSFERASE TYPE 11 DOMAIN-CONTAINING PROTEIN"/>
    <property type="match status" value="1"/>
</dbReference>
<keyword evidence="2" id="KW-0489">Methyltransferase</keyword>
<evidence type="ECO:0000313" key="2">
    <source>
        <dbReference type="EMBL" id="OME92861.1"/>
    </source>
</evidence>